<sequence length="95" mass="10376">MGVEFFVLLGELPELAPVRTSKAEEKKAAEEERDVTPKAEESRLVPSAVCPPAPRKRRPAKRKETAAEPPNGFCPVPKDLASLFLALPSKKLRVG</sequence>
<evidence type="ECO:0000313" key="2">
    <source>
        <dbReference type="EMBL" id="KAK8965050.1"/>
    </source>
</evidence>
<reference evidence="2 3" key="1">
    <citation type="journal article" date="2022" name="Nat. Plants">
        <title>Genomes of leafy and leafless Platanthera orchids illuminate the evolution of mycoheterotrophy.</title>
        <authorList>
            <person name="Li M.H."/>
            <person name="Liu K.W."/>
            <person name="Li Z."/>
            <person name="Lu H.C."/>
            <person name="Ye Q.L."/>
            <person name="Zhang D."/>
            <person name="Wang J.Y."/>
            <person name="Li Y.F."/>
            <person name="Zhong Z.M."/>
            <person name="Liu X."/>
            <person name="Yu X."/>
            <person name="Liu D.K."/>
            <person name="Tu X.D."/>
            <person name="Liu B."/>
            <person name="Hao Y."/>
            <person name="Liao X.Y."/>
            <person name="Jiang Y.T."/>
            <person name="Sun W.H."/>
            <person name="Chen J."/>
            <person name="Chen Y.Q."/>
            <person name="Ai Y."/>
            <person name="Zhai J.W."/>
            <person name="Wu S.S."/>
            <person name="Zhou Z."/>
            <person name="Hsiao Y.Y."/>
            <person name="Wu W.L."/>
            <person name="Chen Y.Y."/>
            <person name="Lin Y.F."/>
            <person name="Hsu J.L."/>
            <person name="Li C.Y."/>
            <person name="Wang Z.W."/>
            <person name="Zhao X."/>
            <person name="Zhong W.Y."/>
            <person name="Ma X.K."/>
            <person name="Ma L."/>
            <person name="Huang J."/>
            <person name="Chen G.Z."/>
            <person name="Huang M.Z."/>
            <person name="Huang L."/>
            <person name="Peng D.H."/>
            <person name="Luo Y.B."/>
            <person name="Zou S.Q."/>
            <person name="Chen S.P."/>
            <person name="Lan S."/>
            <person name="Tsai W.C."/>
            <person name="Van de Peer Y."/>
            <person name="Liu Z.J."/>
        </authorList>
    </citation>
    <scope>NUCLEOTIDE SEQUENCE [LARGE SCALE GENOMIC DNA]</scope>
    <source>
        <strain evidence="2">Lor288</strain>
    </source>
</reference>
<dbReference type="InterPro" id="IPR053115">
    <property type="entry name" value="CDK_inhibitor"/>
</dbReference>
<feature type="compositionally biased region" description="Basic and acidic residues" evidence="1">
    <location>
        <begin position="21"/>
        <end position="43"/>
    </location>
</feature>
<protein>
    <submittedName>
        <fullName evidence="2">Uncharacterized protein</fullName>
    </submittedName>
</protein>
<keyword evidence="3" id="KW-1185">Reference proteome</keyword>
<dbReference type="PANTHER" id="PTHR35162:SF2">
    <property type="entry name" value="OS08G0516600 PROTEIN"/>
    <property type="match status" value="1"/>
</dbReference>
<comment type="caution">
    <text evidence="2">The sequence shown here is derived from an EMBL/GenBank/DDBJ whole genome shotgun (WGS) entry which is preliminary data.</text>
</comment>
<dbReference type="Proteomes" id="UP001412067">
    <property type="component" value="Unassembled WGS sequence"/>
</dbReference>
<organism evidence="2 3">
    <name type="scientific">Platanthera guangdongensis</name>
    <dbReference type="NCBI Taxonomy" id="2320717"/>
    <lineage>
        <taxon>Eukaryota</taxon>
        <taxon>Viridiplantae</taxon>
        <taxon>Streptophyta</taxon>
        <taxon>Embryophyta</taxon>
        <taxon>Tracheophyta</taxon>
        <taxon>Spermatophyta</taxon>
        <taxon>Magnoliopsida</taxon>
        <taxon>Liliopsida</taxon>
        <taxon>Asparagales</taxon>
        <taxon>Orchidaceae</taxon>
        <taxon>Orchidoideae</taxon>
        <taxon>Orchideae</taxon>
        <taxon>Orchidinae</taxon>
        <taxon>Platanthera</taxon>
    </lineage>
</organism>
<evidence type="ECO:0000256" key="1">
    <source>
        <dbReference type="SAM" id="MobiDB-lite"/>
    </source>
</evidence>
<evidence type="ECO:0000313" key="3">
    <source>
        <dbReference type="Proteomes" id="UP001412067"/>
    </source>
</evidence>
<feature type="region of interest" description="Disordered" evidence="1">
    <location>
        <begin position="19"/>
        <end position="77"/>
    </location>
</feature>
<gene>
    <name evidence="2" type="ORF">KSP40_PGU004520</name>
</gene>
<name>A0ABR2MLN7_9ASPA</name>
<dbReference type="EMBL" id="JBBWWR010000006">
    <property type="protein sequence ID" value="KAK8965050.1"/>
    <property type="molecule type" value="Genomic_DNA"/>
</dbReference>
<dbReference type="PANTHER" id="PTHR35162">
    <property type="entry name" value="OS08G0516600 PROTEIN"/>
    <property type="match status" value="1"/>
</dbReference>
<proteinExistence type="predicted"/>
<accession>A0ABR2MLN7</accession>